<dbReference type="AlphaFoldDB" id="A0A7X5HUV9"/>
<evidence type="ECO:0000256" key="4">
    <source>
        <dbReference type="NCBIfam" id="TIGR00260"/>
    </source>
</evidence>
<dbReference type="Pfam" id="PF00291">
    <property type="entry name" value="PALP"/>
    <property type="match status" value="1"/>
</dbReference>
<dbReference type="PANTHER" id="PTHR43515">
    <property type="entry name" value="THREONINE SYNTHASE-LIKE 1"/>
    <property type="match status" value="1"/>
</dbReference>
<feature type="modified residue" description="N6-(pyridoxal phosphate)lysine" evidence="5">
    <location>
        <position position="113"/>
    </location>
</feature>
<keyword evidence="9" id="KW-1185">Reference proteome</keyword>
<proteinExistence type="inferred from homology"/>
<comment type="cofactor">
    <cofactor evidence="1 5">
        <name>pyridoxal 5'-phosphate</name>
        <dbReference type="ChEBI" id="CHEBI:597326"/>
    </cofactor>
</comment>
<sequence>MQQVFYNSTRGMEEKVTASYAITQGLAKDGGLFVPDHIPALEQSMEALGDMTYQEVAYEVLKRFFTDFTEEELKRCIQGAYDGKFDHKEIAPLVKVGDLHYLELFHGATIAFKDMALSILPYLMMTAAKKQAIEDEIVILAATSGDTGKAALAGFADVEGTRIVVFYPKDGVSPIQKQQMVTQQGENTYVVGIEGNFDDAQNGVKRIFADEAFAARMKANHKQFSSANSINIGRLVPQVAYYVYAYSRLVKAGEVRSGEAVNFAVPTGNFGNILAAYYAKQMGVPVGKLVCASNDNKVLYDFLRTGVYDRRREFMLTISPSMDILISSNLERLLYEIAGQDPGETKRLMEDLQSQGYYEITPAMKGKLQDFFGAFADEAQTKAAIAQVFEGEGYLLDPHTAVAYHACRRYQEETGDRRTMVVVSTASPYKFTASTMEAIGQEYAGQDDFELVECMNERSGVPVPKAVTEVLESPVRHKDTCKKEEMPQVVAAFLGLGEVQ</sequence>
<dbReference type="NCBIfam" id="TIGR00260">
    <property type="entry name" value="thrC"/>
    <property type="match status" value="1"/>
</dbReference>
<organism evidence="8 9">
    <name type="scientific">Anaerotalea alkaliphila</name>
    <dbReference type="NCBI Taxonomy" id="2662126"/>
    <lineage>
        <taxon>Bacteria</taxon>
        <taxon>Bacillati</taxon>
        <taxon>Bacillota</taxon>
        <taxon>Clostridia</taxon>
        <taxon>Eubacteriales</taxon>
        <taxon>Anaerotalea</taxon>
    </lineage>
</organism>
<feature type="domain" description="Threonine synthase N-terminal" evidence="7">
    <location>
        <begin position="6"/>
        <end position="81"/>
    </location>
</feature>
<evidence type="ECO:0000256" key="5">
    <source>
        <dbReference type="PIRSR" id="PIRSR604450-51"/>
    </source>
</evidence>
<dbReference type="Pfam" id="PF14821">
    <property type="entry name" value="Thr_synth_N"/>
    <property type="match status" value="1"/>
</dbReference>
<dbReference type="GO" id="GO:0004795">
    <property type="term" value="F:threonine synthase activity"/>
    <property type="evidence" value="ECO:0007669"/>
    <property type="project" value="UniProtKB-UniRule"/>
</dbReference>
<evidence type="ECO:0000256" key="1">
    <source>
        <dbReference type="ARBA" id="ARBA00001933"/>
    </source>
</evidence>
<comment type="caution">
    <text evidence="8">The sequence shown here is derived from an EMBL/GenBank/DDBJ whole genome shotgun (WGS) entry which is preliminary data.</text>
</comment>
<dbReference type="CDD" id="cd01560">
    <property type="entry name" value="Thr-synth_2"/>
    <property type="match status" value="1"/>
</dbReference>
<evidence type="ECO:0000259" key="7">
    <source>
        <dbReference type="Pfam" id="PF14821"/>
    </source>
</evidence>
<comment type="similarity">
    <text evidence="2">Belongs to the threonine synthase family.</text>
</comment>
<dbReference type="InterPro" id="IPR004450">
    <property type="entry name" value="Thr_synthase-like"/>
</dbReference>
<dbReference type="Proteomes" id="UP000461585">
    <property type="component" value="Unassembled WGS sequence"/>
</dbReference>
<dbReference type="InterPro" id="IPR036052">
    <property type="entry name" value="TrpB-like_PALP_sf"/>
</dbReference>
<evidence type="ECO:0000313" key="9">
    <source>
        <dbReference type="Proteomes" id="UP000461585"/>
    </source>
</evidence>
<dbReference type="GO" id="GO:0005737">
    <property type="term" value="C:cytoplasm"/>
    <property type="evidence" value="ECO:0007669"/>
    <property type="project" value="TreeGrafter"/>
</dbReference>
<keyword evidence="8" id="KW-0456">Lyase</keyword>
<protein>
    <recommendedName>
        <fullName evidence="4">Threonine synthase</fullName>
        <ecNumber evidence="4">4.2.3.1</ecNumber>
    </recommendedName>
</protein>
<keyword evidence="3 5" id="KW-0663">Pyridoxal phosphate</keyword>
<dbReference type="EMBL" id="JAAEEH010000010">
    <property type="protein sequence ID" value="NDL67103.1"/>
    <property type="molecule type" value="Genomic_DNA"/>
</dbReference>
<reference evidence="8 9" key="1">
    <citation type="submission" date="2020-01" db="EMBL/GenBank/DDBJ databases">
        <title>Anaeroalcalibacter tamaniensis gen. nov., sp. nov., moderately halophilic strictly anaerobic fermenter bacterium from mud volcano of Taman peninsula.</title>
        <authorList>
            <person name="Frolova A."/>
            <person name="Merkel A.Y."/>
            <person name="Slobodkin A.I."/>
        </authorList>
    </citation>
    <scope>NUCLEOTIDE SEQUENCE [LARGE SCALE GENOMIC DNA]</scope>
    <source>
        <strain evidence="8 9">F-3ap</strain>
    </source>
</reference>
<feature type="domain" description="Tryptophan synthase beta chain-like PALP" evidence="6">
    <location>
        <begin position="103"/>
        <end position="425"/>
    </location>
</feature>
<name>A0A7X5HUV9_9FIRM</name>
<dbReference type="EC" id="4.2.3.1" evidence="4"/>
<dbReference type="InterPro" id="IPR001926">
    <property type="entry name" value="TrpB-like_PALP"/>
</dbReference>
<evidence type="ECO:0000259" key="6">
    <source>
        <dbReference type="Pfam" id="PF00291"/>
    </source>
</evidence>
<dbReference type="GO" id="GO:0009088">
    <property type="term" value="P:threonine biosynthetic process"/>
    <property type="evidence" value="ECO:0007669"/>
    <property type="project" value="UniProtKB-UniRule"/>
</dbReference>
<evidence type="ECO:0000313" key="8">
    <source>
        <dbReference type="EMBL" id="NDL67103.1"/>
    </source>
</evidence>
<gene>
    <name evidence="8" type="ORF">GXN74_04990</name>
</gene>
<evidence type="ECO:0000256" key="3">
    <source>
        <dbReference type="ARBA" id="ARBA00022898"/>
    </source>
</evidence>
<evidence type="ECO:0000256" key="2">
    <source>
        <dbReference type="ARBA" id="ARBA00005517"/>
    </source>
</evidence>
<accession>A0A7X5HUV9</accession>
<dbReference type="SUPFAM" id="SSF53686">
    <property type="entry name" value="Tryptophan synthase beta subunit-like PLP-dependent enzymes"/>
    <property type="match status" value="1"/>
</dbReference>
<dbReference type="RefSeq" id="WP_162369832.1">
    <property type="nucleotide sequence ID" value="NZ_JAAEEH010000010.1"/>
</dbReference>
<dbReference type="PANTHER" id="PTHR43515:SF1">
    <property type="entry name" value="THREONINE SYNTHASE-LIKE 1"/>
    <property type="match status" value="1"/>
</dbReference>
<dbReference type="InterPro" id="IPR029144">
    <property type="entry name" value="Thr_synth_N"/>
</dbReference>
<dbReference type="Gene3D" id="3.90.1380.10">
    <property type="entry name" value="Threonine synthase, N-terminal domain"/>
    <property type="match status" value="1"/>
</dbReference>
<dbReference type="InterPro" id="IPR037158">
    <property type="entry name" value="Thr_synth_N_sf"/>
</dbReference>
<dbReference type="Gene3D" id="3.40.50.1100">
    <property type="match status" value="2"/>
</dbReference>